<comment type="caution">
    <text evidence="8">The sequence shown here is derived from an EMBL/GenBank/DDBJ whole genome shotgun (WGS) entry which is preliminary data.</text>
</comment>
<protein>
    <recommendedName>
        <fullName evidence="7">Cupin type-1 domain-containing protein</fullName>
    </recommendedName>
</protein>
<feature type="signal peptide" evidence="6">
    <location>
        <begin position="1"/>
        <end position="21"/>
    </location>
</feature>
<feature type="region of interest" description="Disordered" evidence="5">
    <location>
        <begin position="26"/>
        <end position="59"/>
    </location>
</feature>
<dbReference type="InterPro" id="IPR006045">
    <property type="entry name" value="Cupin_1"/>
</dbReference>
<comment type="similarity">
    <text evidence="2">Belongs to the germin family.</text>
</comment>
<dbReference type="GO" id="GO:0030145">
    <property type="term" value="F:manganese ion binding"/>
    <property type="evidence" value="ECO:0007669"/>
    <property type="project" value="InterPro"/>
</dbReference>
<dbReference type="InterPro" id="IPR011051">
    <property type="entry name" value="RmlC_Cupin_sf"/>
</dbReference>
<comment type="subcellular location">
    <subcellularLocation>
        <location evidence="1">Secreted</location>
    </subcellularLocation>
</comment>
<accession>A0AA39GRZ5</accession>
<evidence type="ECO:0000256" key="6">
    <source>
        <dbReference type="SAM" id="SignalP"/>
    </source>
</evidence>
<dbReference type="Proteomes" id="UP001175261">
    <property type="component" value="Unassembled WGS sequence"/>
</dbReference>
<dbReference type="InterPro" id="IPR014710">
    <property type="entry name" value="RmlC-like_jellyroll"/>
</dbReference>
<dbReference type="SUPFAM" id="SSF51182">
    <property type="entry name" value="RmlC-like cupins"/>
    <property type="match status" value="1"/>
</dbReference>
<evidence type="ECO:0000256" key="4">
    <source>
        <dbReference type="ARBA" id="ARBA00023211"/>
    </source>
</evidence>
<gene>
    <name evidence="8" type="ORF">NLU13_0519</name>
</gene>
<keyword evidence="9" id="KW-1185">Reference proteome</keyword>
<dbReference type="EMBL" id="JAPDFR010000001">
    <property type="protein sequence ID" value="KAK0391017.1"/>
    <property type="molecule type" value="Genomic_DNA"/>
</dbReference>
<dbReference type="GO" id="GO:0005576">
    <property type="term" value="C:extracellular region"/>
    <property type="evidence" value="ECO:0007669"/>
    <property type="project" value="UniProtKB-SubCell"/>
</dbReference>
<organism evidence="8 9">
    <name type="scientific">Sarocladium strictum</name>
    <name type="common">Black bundle disease fungus</name>
    <name type="synonym">Acremonium strictum</name>
    <dbReference type="NCBI Taxonomy" id="5046"/>
    <lineage>
        <taxon>Eukaryota</taxon>
        <taxon>Fungi</taxon>
        <taxon>Dikarya</taxon>
        <taxon>Ascomycota</taxon>
        <taxon>Pezizomycotina</taxon>
        <taxon>Sordariomycetes</taxon>
        <taxon>Hypocreomycetidae</taxon>
        <taxon>Hypocreales</taxon>
        <taxon>Sarocladiaceae</taxon>
        <taxon>Sarocladium</taxon>
    </lineage>
</organism>
<proteinExistence type="inferred from homology"/>
<evidence type="ECO:0000259" key="7">
    <source>
        <dbReference type="SMART" id="SM00835"/>
    </source>
</evidence>
<evidence type="ECO:0000256" key="3">
    <source>
        <dbReference type="ARBA" id="ARBA00022525"/>
    </source>
</evidence>
<keyword evidence="4" id="KW-0464">Manganese</keyword>
<evidence type="ECO:0000256" key="2">
    <source>
        <dbReference type="ARBA" id="ARBA00007456"/>
    </source>
</evidence>
<keyword evidence="6" id="KW-0732">Signal</keyword>
<dbReference type="SMART" id="SM00835">
    <property type="entry name" value="Cupin_1"/>
    <property type="match status" value="1"/>
</dbReference>
<dbReference type="AlphaFoldDB" id="A0AA39GRZ5"/>
<name>A0AA39GRZ5_SARSR</name>
<feature type="chain" id="PRO_5041274690" description="Cupin type-1 domain-containing protein" evidence="6">
    <location>
        <begin position="22"/>
        <end position="254"/>
    </location>
</feature>
<reference evidence="8" key="1">
    <citation type="submission" date="2022-10" db="EMBL/GenBank/DDBJ databases">
        <title>Determination and structural analysis of whole genome sequence of Sarocladium strictum F4-1.</title>
        <authorList>
            <person name="Hu L."/>
            <person name="Jiang Y."/>
        </authorList>
    </citation>
    <scope>NUCLEOTIDE SEQUENCE</scope>
    <source>
        <strain evidence="8">F4-1</strain>
    </source>
</reference>
<dbReference type="CDD" id="cd02241">
    <property type="entry name" value="cupin_OxOx"/>
    <property type="match status" value="1"/>
</dbReference>
<dbReference type="Gene3D" id="2.60.120.10">
    <property type="entry name" value="Jelly Rolls"/>
    <property type="match status" value="1"/>
</dbReference>
<evidence type="ECO:0000313" key="9">
    <source>
        <dbReference type="Proteomes" id="UP001175261"/>
    </source>
</evidence>
<sequence length="254" mass="26826">MRFTSALAAVAVLAFTDVVLAAPAATTPTNVSEPASTPAIEECDSEVPDTTPKGTSGGSFGGLSLTAQLRLADIAADRFKLLPNDDDFVFDFNKKQQNPGKGGELVAANRKTFPALVGTGAGMAFGRVDLQIVTAGRLITEMLPENGVVDAKGNRRVIRTELTKGKMTPFYQGSVHTQYNPDCEPAEFVASFAAEDFGTGQIADETFALSDNVILATFGQSFSGDELEKIRDAIPASIALGVEECLKKCGIQKK</sequence>
<evidence type="ECO:0000256" key="1">
    <source>
        <dbReference type="ARBA" id="ARBA00004613"/>
    </source>
</evidence>
<evidence type="ECO:0000313" key="8">
    <source>
        <dbReference type="EMBL" id="KAK0391017.1"/>
    </source>
</evidence>
<dbReference type="InterPro" id="IPR001929">
    <property type="entry name" value="Germin"/>
</dbReference>
<feature type="domain" description="Cupin type-1" evidence="7">
    <location>
        <begin position="90"/>
        <end position="228"/>
    </location>
</feature>
<keyword evidence="3" id="KW-0964">Secreted</keyword>
<evidence type="ECO:0000256" key="5">
    <source>
        <dbReference type="SAM" id="MobiDB-lite"/>
    </source>
</evidence>